<dbReference type="InterPro" id="IPR042185">
    <property type="entry name" value="Serpin_sf_2"/>
</dbReference>
<evidence type="ECO:0000313" key="5">
    <source>
        <dbReference type="Proteomes" id="UP001165740"/>
    </source>
</evidence>
<evidence type="ECO:0000313" key="6">
    <source>
        <dbReference type="RefSeq" id="XP_013085273.2"/>
    </source>
</evidence>
<dbReference type="RefSeq" id="XP_013085273.2">
    <property type="nucleotide sequence ID" value="XM_013229819.2"/>
</dbReference>
<dbReference type="SUPFAM" id="SSF56574">
    <property type="entry name" value="Serpins"/>
    <property type="match status" value="1"/>
</dbReference>
<dbReference type="OrthoDB" id="1063785at2759"/>
<sequence length="395" mass="44150">MIFLLITLVVLGRLVSADQKQLLALSSALSNFSQRLYQKVSVDVPNVVYSPYSIHTALYMVSLGAREDTQTEIRNTLGIASLGDSVYETYKELIKQMRSVTDVELNTLNAYVKKTYLITTPGSKFMLDTYGYYSGQLPSIDLVDPEGPEELINDYFTARTKNKINDLIRPGSINEHTSMLLINTIFLSGTWETVFDKRRTTNKKFYQPGGKVIEVEMMIDYRNVNIKKDNVSKVDVAELPFKGGRFSLYIALPRTVNGITDLEQLLVEPDQADQLFTGLTSVGARLVIPKFKTETMLNLNTPLKEMGITQAFNPSSANFSGISPVQIFVNEVLQKALIEVQEIGTVAAAARAMNVKRLSSGPLHLKENFIADHSFVYFLRDNQTGQILLQGKFTG</sequence>
<name>A0A9U8EF83_BIOGL</name>
<dbReference type="InterPro" id="IPR036186">
    <property type="entry name" value="Serpin_sf"/>
</dbReference>
<dbReference type="OMA" id="INDYFTA"/>
<protein>
    <submittedName>
        <fullName evidence="6">Antichymotrypsin-2-like</fullName>
    </submittedName>
</protein>
<dbReference type="GO" id="GO:0005615">
    <property type="term" value="C:extracellular space"/>
    <property type="evidence" value="ECO:0007669"/>
    <property type="project" value="InterPro"/>
</dbReference>
<dbReference type="InterPro" id="IPR042178">
    <property type="entry name" value="Serpin_sf_1"/>
</dbReference>
<dbReference type="PROSITE" id="PS00284">
    <property type="entry name" value="SERPIN"/>
    <property type="match status" value="1"/>
</dbReference>
<dbReference type="Proteomes" id="UP001165740">
    <property type="component" value="Chromosome 12"/>
</dbReference>
<keyword evidence="3" id="KW-0732">Signal</keyword>
<evidence type="ECO:0000256" key="2">
    <source>
        <dbReference type="RuleBase" id="RU000411"/>
    </source>
</evidence>
<organism evidence="5 6">
    <name type="scientific">Biomphalaria glabrata</name>
    <name type="common">Bloodfluke planorb</name>
    <name type="synonym">Freshwater snail</name>
    <dbReference type="NCBI Taxonomy" id="6526"/>
    <lineage>
        <taxon>Eukaryota</taxon>
        <taxon>Metazoa</taxon>
        <taxon>Spiralia</taxon>
        <taxon>Lophotrochozoa</taxon>
        <taxon>Mollusca</taxon>
        <taxon>Gastropoda</taxon>
        <taxon>Heterobranchia</taxon>
        <taxon>Euthyneura</taxon>
        <taxon>Panpulmonata</taxon>
        <taxon>Hygrophila</taxon>
        <taxon>Lymnaeoidea</taxon>
        <taxon>Planorbidae</taxon>
        <taxon>Biomphalaria</taxon>
    </lineage>
</organism>
<dbReference type="InterPro" id="IPR023795">
    <property type="entry name" value="Serpin_CS"/>
</dbReference>
<dbReference type="PANTHER" id="PTHR11461:SF211">
    <property type="entry name" value="GH10112P-RELATED"/>
    <property type="match status" value="1"/>
</dbReference>
<feature type="domain" description="Serpin" evidence="4">
    <location>
        <begin position="34"/>
        <end position="394"/>
    </location>
</feature>
<dbReference type="GeneID" id="106070015"/>
<feature type="signal peptide" evidence="3">
    <location>
        <begin position="1"/>
        <end position="17"/>
    </location>
</feature>
<feature type="chain" id="PRO_5040879115" evidence="3">
    <location>
        <begin position="18"/>
        <end position="395"/>
    </location>
</feature>
<dbReference type="KEGG" id="bgt:106070015"/>
<evidence type="ECO:0000256" key="3">
    <source>
        <dbReference type="SAM" id="SignalP"/>
    </source>
</evidence>
<dbReference type="Pfam" id="PF00079">
    <property type="entry name" value="Serpin"/>
    <property type="match status" value="1"/>
</dbReference>
<dbReference type="GO" id="GO:0004867">
    <property type="term" value="F:serine-type endopeptidase inhibitor activity"/>
    <property type="evidence" value="ECO:0007669"/>
    <property type="project" value="InterPro"/>
</dbReference>
<keyword evidence="5" id="KW-1185">Reference proteome</keyword>
<dbReference type="Gene3D" id="2.30.39.10">
    <property type="entry name" value="Alpha-1-antitrypsin, domain 1"/>
    <property type="match status" value="1"/>
</dbReference>
<dbReference type="PANTHER" id="PTHR11461">
    <property type="entry name" value="SERINE PROTEASE INHIBITOR, SERPIN"/>
    <property type="match status" value="1"/>
</dbReference>
<dbReference type="SMART" id="SM00093">
    <property type="entry name" value="SERPIN"/>
    <property type="match status" value="1"/>
</dbReference>
<evidence type="ECO:0000259" key="4">
    <source>
        <dbReference type="SMART" id="SM00093"/>
    </source>
</evidence>
<dbReference type="Gene3D" id="3.30.497.10">
    <property type="entry name" value="Antithrombin, subunit I, domain 2"/>
    <property type="match status" value="1"/>
</dbReference>
<reference evidence="6" key="1">
    <citation type="submission" date="2025-08" db="UniProtKB">
        <authorList>
            <consortium name="RefSeq"/>
        </authorList>
    </citation>
    <scope>IDENTIFICATION</scope>
</reference>
<proteinExistence type="inferred from homology"/>
<comment type="similarity">
    <text evidence="1 2">Belongs to the serpin family.</text>
</comment>
<gene>
    <name evidence="6" type="primary">LOC106070015</name>
</gene>
<accession>A0A9U8EF83</accession>
<dbReference type="InterPro" id="IPR000215">
    <property type="entry name" value="Serpin_fam"/>
</dbReference>
<dbReference type="InterPro" id="IPR023796">
    <property type="entry name" value="Serpin_dom"/>
</dbReference>
<evidence type="ECO:0000256" key="1">
    <source>
        <dbReference type="ARBA" id="ARBA00009500"/>
    </source>
</evidence>
<dbReference type="AlphaFoldDB" id="A0A9U8EF83"/>